<protein>
    <recommendedName>
        <fullName evidence="3">Protein ZIP4 homolog</fullName>
    </recommendedName>
</protein>
<name>A0AAV0UR10_HYABA</name>
<reference evidence="1" key="1">
    <citation type="submission" date="2022-12" db="EMBL/GenBank/DDBJ databases">
        <authorList>
            <person name="Webb A."/>
        </authorList>
    </citation>
    <scope>NUCLEOTIDE SEQUENCE</scope>
    <source>
        <strain evidence="1">Hp1</strain>
    </source>
</reference>
<organism evidence="1 2">
    <name type="scientific">Hyaloperonospora brassicae</name>
    <name type="common">Brassica downy mildew</name>
    <name type="synonym">Peronospora brassicae</name>
    <dbReference type="NCBI Taxonomy" id="162125"/>
    <lineage>
        <taxon>Eukaryota</taxon>
        <taxon>Sar</taxon>
        <taxon>Stramenopiles</taxon>
        <taxon>Oomycota</taxon>
        <taxon>Peronosporomycetes</taxon>
        <taxon>Peronosporales</taxon>
        <taxon>Peronosporaceae</taxon>
        <taxon>Hyaloperonospora</taxon>
    </lineage>
</organism>
<sequence>MQDEGALRIVEGVTAATALLSVDAELSTAPEAFFRAFSAKLEAFQHVIEGLQHTVAILSAQRVLELSGTQLMDAGVELYNAPRLALRMLAHVEKTDEPSDSRPPTSSPRYLLATTRFVAAKIMGLSLVCSRDCAKPSTQFMEESVDVLRSYGRVGMLMLESASADCLQCEAYLTLANESFGLSIQLWSRIGLAYLTKFKHGLELEDVVDDLWDFCVDRVRVLQLLAERSVHESDESREIVSSLHELKTFVPYKASYAGSLLDLMTSVSDGYRQAAHHALQVSFVEETLSICDALERDGDESFPDLIASFKQHVLLNLLQSLCLTGDIERAETCYFLVPSSREPKILLLMIKLYVDHKQFEKARRSLLMLFEQESLEDSLLGARTYAQGLSFSDKGLDIYRALIDNHGDAEFDINLDIACSLAFDPSKGDQAMSELKRIGCVLLEKERDGGAVDAKHILRVRQTVFDALQHALNSDRHEDCLQWADAGLAAASTAQDKAVYLRTMSRSCLQLGRDSEALAWAKKAFDAEPSKQSLFARFQVTLKSKLEATEEELVHLMQQLKSRDDFEIEDLLAMGKEASNLGPSRQGFVMHVLDELCHVLLQAESYPTVIPVAVVLQNAAQLAFAKFTQQHQPNDTAANTYSEKFLSYASALLQLSKSDCTKQKESFGPSSVFEWFFRMSFDIAKGTEDSKFFIVAANIAERCDELYHESSPLKQRCQQCLLAAVSSDMKSIETLDKSQLLGLLELINRLEAIDPEDISDTTDVMRYLTRATIAVKLRLSDSNTKAIIDLCRSTQLGVDELIEIGELVMYAAKFDEASEVRNSYLSLGRQVFSYGLEVLFQASATDPSKLCYLLRRLVTLAQSRTKAYECFEQLLQFIYSLDVAMPERDIEWFVAKAWNIGVLCHRGNDTAEALKFMKVAQDVMQCSKSLAGKLNMELNHQYQELLQLSTSPTHDR</sequence>
<dbReference type="Proteomes" id="UP001162031">
    <property type="component" value="Unassembled WGS sequence"/>
</dbReference>
<proteinExistence type="predicted"/>
<dbReference type="PANTHER" id="PTHR47083:SF1">
    <property type="entry name" value="TESTIS-EXPRESSED PROTEIN 11"/>
    <property type="match status" value="1"/>
</dbReference>
<dbReference type="PANTHER" id="PTHR47083">
    <property type="entry name" value="TESTIS-EXPRESSED PROTEIN 11"/>
    <property type="match status" value="1"/>
</dbReference>
<keyword evidence="2" id="KW-1185">Reference proteome</keyword>
<dbReference type="AlphaFoldDB" id="A0AAV0UR10"/>
<comment type="caution">
    <text evidence="1">The sequence shown here is derived from an EMBL/GenBank/DDBJ whole genome shotgun (WGS) entry which is preliminary data.</text>
</comment>
<evidence type="ECO:0000313" key="1">
    <source>
        <dbReference type="EMBL" id="CAI5739316.1"/>
    </source>
</evidence>
<gene>
    <name evidence="1" type="ORF">HBR001_LOCUS7782</name>
</gene>
<dbReference type="InterPro" id="IPR042861">
    <property type="entry name" value="TEX11"/>
</dbReference>
<accession>A0AAV0UR10</accession>
<dbReference type="EMBL" id="CANTFL010001416">
    <property type="protein sequence ID" value="CAI5739316.1"/>
    <property type="molecule type" value="Genomic_DNA"/>
</dbReference>
<evidence type="ECO:0000313" key="2">
    <source>
        <dbReference type="Proteomes" id="UP001162031"/>
    </source>
</evidence>
<evidence type="ECO:0008006" key="3">
    <source>
        <dbReference type="Google" id="ProtNLM"/>
    </source>
</evidence>